<dbReference type="InterPro" id="IPR013922">
    <property type="entry name" value="Cyclin_PHO80-like"/>
</dbReference>
<dbReference type="AlphaFoldDB" id="A0A167YKQ4"/>
<dbReference type="Proteomes" id="UP000078544">
    <property type="component" value="Unassembled WGS sequence"/>
</dbReference>
<dbReference type="PANTHER" id="PTHR15615:SF117">
    <property type="entry name" value="PHO85 CYCLIN PHO80"/>
    <property type="match status" value="1"/>
</dbReference>
<feature type="region of interest" description="Disordered" evidence="1">
    <location>
        <begin position="1"/>
        <end position="183"/>
    </location>
</feature>
<dbReference type="EMBL" id="AZGY01000018">
    <property type="protein sequence ID" value="KZZ91471.1"/>
    <property type="molecule type" value="Genomic_DNA"/>
</dbReference>
<evidence type="ECO:0000313" key="3">
    <source>
        <dbReference type="Proteomes" id="UP000078544"/>
    </source>
</evidence>
<proteinExistence type="predicted"/>
<dbReference type="SUPFAM" id="SSF47954">
    <property type="entry name" value="Cyclin-like"/>
    <property type="match status" value="1"/>
</dbReference>
<feature type="compositionally biased region" description="Low complexity" evidence="1">
    <location>
        <begin position="116"/>
        <end position="127"/>
    </location>
</feature>
<dbReference type="GO" id="GO:0016538">
    <property type="term" value="F:cyclin-dependent protein serine/threonine kinase regulator activity"/>
    <property type="evidence" value="ECO:0007669"/>
    <property type="project" value="TreeGrafter"/>
</dbReference>
<dbReference type="InterPro" id="IPR036915">
    <property type="entry name" value="Cyclin-like_sf"/>
</dbReference>
<comment type="caution">
    <text evidence="2">The sequence shown here is derived from an EMBL/GenBank/DDBJ whole genome shotgun (WGS) entry which is preliminary data.</text>
</comment>
<organism evidence="2 3">
    <name type="scientific">Moelleriella libera RCEF 2490</name>
    <dbReference type="NCBI Taxonomy" id="1081109"/>
    <lineage>
        <taxon>Eukaryota</taxon>
        <taxon>Fungi</taxon>
        <taxon>Dikarya</taxon>
        <taxon>Ascomycota</taxon>
        <taxon>Pezizomycotina</taxon>
        <taxon>Sordariomycetes</taxon>
        <taxon>Hypocreomycetidae</taxon>
        <taxon>Hypocreales</taxon>
        <taxon>Clavicipitaceae</taxon>
        <taxon>Moelleriella</taxon>
    </lineage>
</organism>
<dbReference type="Pfam" id="PF08613">
    <property type="entry name" value="Cyclin"/>
    <property type="match status" value="1"/>
</dbReference>
<protein>
    <submittedName>
        <fullName evidence="2">Nuc-1 negative regulatory protein preg</fullName>
    </submittedName>
</protein>
<dbReference type="PANTHER" id="PTHR15615">
    <property type="match status" value="1"/>
</dbReference>
<evidence type="ECO:0000313" key="2">
    <source>
        <dbReference type="EMBL" id="KZZ91471.1"/>
    </source>
</evidence>
<dbReference type="CDD" id="cd20558">
    <property type="entry name" value="CYCLIN_ScPCL7-like"/>
    <property type="match status" value="1"/>
</dbReference>
<reference evidence="2 3" key="1">
    <citation type="journal article" date="2016" name="Genome Biol. Evol.">
        <title>Divergent and convergent evolution of fungal pathogenicity.</title>
        <authorList>
            <person name="Shang Y."/>
            <person name="Xiao G."/>
            <person name="Zheng P."/>
            <person name="Cen K."/>
            <person name="Zhan S."/>
            <person name="Wang C."/>
        </authorList>
    </citation>
    <scope>NUCLEOTIDE SEQUENCE [LARGE SCALE GENOMIC DNA]</scope>
    <source>
        <strain evidence="2 3">RCEF 2490</strain>
    </source>
</reference>
<dbReference type="GO" id="GO:0000307">
    <property type="term" value="C:cyclin-dependent protein kinase holoenzyme complex"/>
    <property type="evidence" value="ECO:0007669"/>
    <property type="project" value="TreeGrafter"/>
</dbReference>
<feature type="compositionally biased region" description="Acidic residues" evidence="1">
    <location>
        <begin position="365"/>
        <end position="389"/>
    </location>
</feature>
<evidence type="ECO:0000256" key="1">
    <source>
        <dbReference type="SAM" id="MobiDB-lite"/>
    </source>
</evidence>
<feature type="region of interest" description="Disordered" evidence="1">
    <location>
        <begin position="350"/>
        <end position="402"/>
    </location>
</feature>
<name>A0A167YKQ4_9HYPO</name>
<feature type="compositionally biased region" description="Polar residues" evidence="1">
    <location>
        <begin position="55"/>
        <end position="70"/>
    </location>
</feature>
<feature type="compositionally biased region" description="Low complexity" evidence="1">
    <location>
        <begin position="354"/>
        <end position="364"/>
    </location>
</feature>
<sequence>MLKTSPVLADSANGSPASFCRSHSAMTSTARSPQTSPRPPASLATSMSAAVRSRPSLTSAAPPDSVSNAPRQPRSALAHGATLPSECADPRQERQSSGYTSPPQGDVAAASAHWPTTTSAASALRSTDLPGQSPAAVKSASPYKRRGSPAPKGDDSTSPSDASATTAGPSTAPKRPRTDERAPKLLPQRYELCAVEDIVELVAHMMAELITTNDALRVSSAGLTRFHSRTAPGISVRDYLLRLAKHGSLTPPLLLAMVYYIDRLCLMYSDFTINTLTVHRFLITAATVAAKGLSDAFYNNTYYAKVGGVRVAELKLLELEFLYRVDWKIVPNPEVLVAYYRGLVERTPQYTIESEPSSASQSSSLDDDDDGDGDGDDDDDDDDDVDDERADQWGRASGQNLL</sequence>
<accession>A0A167YKQ4</accession>
<dbReference type="GO" id="GO:0005634">
    <property type="term" value="C:nucleus"/>
    <property type="evidence" value="ECO:0007669"/>
    <property type="project" value="TreeGrafter"/>
</dbReference>
<keyword evidence="3" id="KW-1185">Reference proteome</keyword>
<dbReference type="OrthoDB" id="337735at2759"/>
<dbReference type="Gene3D" id="1.10.472.10">
    <property type="entry name" value="Cyclin-like"/>
    <property type="match status" value="1"/>
</dbReference>
<dbReference type="GO" id="GO:0019901">
    <property type="term" value="F:protein kinase binding"/>
    <property type="evidence" value="ECO:0007669"/>
    <property type="project" value="InterPro"/>
</dbReference>
<feature type="compositionally biased region" description="Low complexity" evidence="1">
    <location>
        <begin position="156"/>
        <end position="173"/>
    </location>
</feature>
<dbReference type="STRING" id="1081109.A0A167YKQ4"/>
<feature type="compositionally biased region" description="Polar residues" evidence="1">
    <location>
        <begin position="24"/>
        <end position="35"/>
    </location>
</feature>
<gene>
    <name evidence="2" type="ORF">AAL_06707</name>
</gene>